<accession>A0A644W543</accession>
<feature type="transmembrane region" description="Helical" evidence="5">
    <location>
        <begin position="242"/>
        <end position="262"/>
    </location>
</feature>
<keyword evidence="2 5" id="KW-0812">Transmembrane</keyword>
<feature type="domain" description="O-antigen ligase-related" evidence="6">
    <location>
        <begin position="203"/>
        <end position="351"/>
    </location>
</feature>
<proteinExistence type="predicted"/>
<evidence type="ECO:0000256" key="2">
    <source>
        <dbReference type="ARBA" id="ARBA00022692"/>
    </source>
</evidence>
<protein>
    <recommendedName>
        <fullName evidence="6">O-antigen ligase-related domain-containing protein</fullName>
    </recommendedName>
</protein>
<dbReference type="GO" id="GO:0016020">
    <property type="term" value="C:membrane"/>
    <property type="evidence" value="ECO:0007669"/>
    <property type="project" value="UniProtKB-SubCell"/>
</dbReference>
<evidence type="ECO:0000256" key="5">
    <source>
        <dbReference type="SAM" id="Phobius"/>
    </source>
</evidence>
<evidence type="ECO:0000256" key="1">
    <source>
        <dbReference type="ARBA" id="ARBA00004141"/>
    </source>
</evidence>
<evidence type="ECO:0000259" key="6">
    <source>
        <dbReference type="Pfam" id="PF04932"/>
    </source>
</evidence>
<name>A0A644W543_9ZZZZ</name>
<feature type="transmembrane region" description="Helical" evidence="5">
    <location>
        <begin position="55"/>
        <end position="74"/>
    </location>
</feature>
<dbReference type="Pfam" id="PF04932">
    <property type="entry name" value="Wzy_C"/>
    <property type="match status" value="1"/>
</dbReference>
<feature type="transmembrane region" description="Helical" evidence="5">
    <location>
        <begin position="7"/>
        <end position="24"/>
    </location>
</feature>
<feature type="transmembrane region" description="Helical" evidence="5">
    <location>
        <begin position="172"/>
        <end position="192"/>
    </location>
</feature>
<feature type="transmembrane region" description="Helical" evidence="5">
    <location>
        <begin position="30"/>
        <end position="48"/>
    </location>
</feature>
<organism evidence="7">
    <name type="scientific">bioreactor metagenome</name>
    <dbReference type="NCBI Taxonomy" id="1076179"/>
    <lineage>
        <taxon>unclassified sequences</taxon>
        <taxon>metagenomes</taxon>
        <taxon>ecological metagenomes</taxon>
    </lineage>
</organism>
<dbReference type="AlphaFoldDB" id="A0A644W543"/>
<feature type="transmembrane region" description="Helical" evidence="5">
    <location>
        <begin position="106"/>
        <end position="123"/>
    </location>
</feature>
<feature type="transmembrane region" description="Helical" evidence="5">
    <location>
        <begin position="334"/>
        <end position="352"/>
    </location>
</feature>
<gene>
    <name evidence="7" type="ORF">SDC9_45041</name>
</gene>
<comment type="caution">
    <text evidence="7">The sequence shown here is derived from an EMBL/GenBank/DDBJ whole genome shotgun (WGS) entry which is preliminary data.</text>
</comment>
<sequence length="417" mass="48842">MKNYVKNFYIFFLIIFSGLGIFAFRNSDSSILVLIISLIYFRVYKVYISKTFFTLVFIWIVYAFLNTIAISSFYPSLFFYYPIMFFAAYVAIKIYGIDIFIKYEKIIYYLTLISFIFMLWHIFDVSSFYRFMDIFNINKYNDINVGSRIRYSIGIYSVNHMDSWGIPRNCGFTWEPGPFGSFIVVAIFFNMLRTQFRLRNNYVFFVLLLGLISTQSTTAVIAFFFVLVWIMLNNPIAKKALLITLPFFVALVVFLFINVSFLRTKIIEDINQSDEIDELVDLSIQSRGSYAPGRFASFKITYMDFIKRPLLGYGANADLRWTNQFGADIRPVSGVGNLLAQYGLFGFILWFIGVRKSSLFFKNRYKFTKTSIVWLMIIVSISIGFSIVISPIFFTFYLLPFFYIQGVRTKSKLKRIE</sequence>
<keyword evidence="4 5" id="KW-0472">Membrane</keyword>
<dbReference type="EMBL" id="VSSQ01000631">
    <property type="protein sequence ID" value="MPL98831.1"/>
    <property type="molecule type" value="Genomic_DNA"/>
</dbReference>
<reference evidence="7" key="1">
    <citation type="submission" date="2019-08" db="EMBL/GenBank/DDBJ databases">
        <authorList>
            <person name="Kucharzyk K."/>
            <person name="Murdoch R.W."/>
            <person name="Higgins S."/>
            <person name="Loffler F."/>
        </authorList>
    </citation>
    <scope>NUCLEOTIDE SEQUENCE</scope>
</reference>
<feature type="transmembrane region" description="Helical" evidence="5">
    <location>
        <begin position="204"/>
        <end position="230"/>
    </location>
</feature>
<evidence type="ECO:0000256" key="4">
    <source>
        <dbReference type="ARBA" id="ARBA00023136"/>
    </source>
</evidence>
<evidence type="ECO:0000313" key="7">
    <source>
        <dbReference type="EMBL" id="MPL98831.1"/>
    </source>
</evidence>
<comment type="subcellular location">
    <subcellularLocation>
        <location evidence="1">Membrane</location>
        <topology evidence="1">Multi-pass membrane protein</topology>
    </subcellularLocation>
</comment>
<feature type="transmembrane region" description="Helical" evidence="5">
    <location>
        <begin position="372"/>
        <end position="404"/>
    </location>
</feature>
<feature type="transmembrane region" description="Helical" evidence="5">
    <location>
        <begin position="80"/>
        <end position="101"/>
    </location>
</feature>
<keyword evidence="3 5" id="KW-1133">Transmembrane helix</keyword>
<dbReference type="InterPro" id="IPR007016">
    <property type="entry name" value="O-antigen_ligase-rel_domated"/>
</dbReference>
<evidence type="ECO:0000256" key="3">
    <source>
        <dbReference type="ARBA" id="ARBA00022989"/>
    </source>
</evidence>